<evidence type="ECO:0000313" key="3">
    <source>
        <dbReference type="Proteomes" id="UP000299102"/>
    </source>
</evidence>
<accession>A0A4C1VBU4</accession>
<proteinExistence type="predicted"/>
<comment type="caution">
    <text evidence="2">The sequence shown here is derived from an EMBL/GenBank/DDBJ whole genome shotgun (WGS) entry which is preliminary data.</text>
</comment>
<dbReference type="AlphaFoldDB" id="A0A4C1VBU4"/>
<name>A0A4C1VBU4_EUMVA</name>
<feature type="region of interest" description="Disordered" evidence="1">
    <location>
        <begin position="1"/>
        <end position="29"/>
    </location>
</feature>
<protein>
    <submittedName>
        <fullName evidence="2">Uncharacterized protein</fullName>
    </submittedName>
</protein>
<reference evidence="2 3" key="1">
    <citation type="journal article" date="2019" name="Commun. Biol.">
        <title>The bagworm genome reveals a unique fibroin gene that provides high tensile strength.</title>
        <authorList>
            <person name="Kono N."/>
            <person name="Nakamura H."/>
            <person name="Ohtoshi R."/>
            <person name="Tomita M."/>
            <person name="Numata K."/>
            <person name="Arakawa K."/>
        </authorList>
    </citation>
    <scope>NUCLEOTIDE SEQUENCE [LARGE SCALE GENOMIC DNA]</scope>
</reference>
<feature type="compositionally biased region" description="Basic residues" evidence="1">
    <location>
        <begin position="1"/>
        <end position="21"/>
    </location>
</feature>
<evidence type="ECO:0000313" key="2">
    <source>
        <dbReference type="EMBL" id="GBP35762.1"/>
    </source>
</evidence>
<organism evidence="2 3">
    <name type="scientific">Eumeta variegata</name>
    <name type="common">Bagworm moth</name>
    <name type="synonym">Eumeta japonica</name>
    <dbReference type="NCBI Taxonomy" id="151549"/>
    <lineage>
        <taxon>Eukaryota</taxon>
        <taxon>Metazoa</taxon>
        <taxon>Ecdysozoa</taxon>
        <taxon>Arthropoda</taxon>
        <taxon>Hexapoda</taxon>
        <taxon>Insecta</taxon>
        <taxon>Pterygota</taxon>
        <taxon>Neoptera</taxon>
        <taxon>Endopterygota</taxon>
        <taxon>Lepidoptera</taxon>
        <taxon>Glossata</taxon>
        <taxon>Ditrysia</taxon>
        <taxon>Tineoidea</taxon>
        <taxon>Psychidae</taxon>
        <taxon>Oiketicinae</taxon>
        <taxon>Eumeta</taxon>
    </lineage>
</organism>
<sequence>MCRTRAPRVMRRRREARHRPRPATPREMCSSQFYNDENDIDAQAIIKNNEGGAIAYDVVTCRCRGRSGRNERVSNGCRCESLVVLSS</sequence>
<dbReference type="Proteomes" id="UP000299102">
    <property type="component" value="Unassembled WGS sequence"/>
</dbReference>
<gene>
    <name evidence="2" type="ORF">EVAR_82697_1</name>
</gene>
<dbReference type="EMBL" id="BGZK01000308">
    <property type="protein sequence ID" value="GBP35762.1"/>
    <property type="molecule type" value="Genomic_DNA"/>
</dbReference>
<evidence type="ECO:0000256" key="1">
    <source>
        <dbReference type="SAM" id="MobiDB-lite"/>
    </source>
</evidence>
<keyword evidence="3" id="KW-1185">Reference proteome</keyword>